<keyword evidence="1" id="KW-1133">Transmembrane helix</keyword>
<dbReference type="RefSeq" id="WP_119669025.1">
    <property type="nucleotide sequence ID" value="NZ_QXED01000005.1"/>
</dbReference>
<accession>A0A418M5U0</accession>
<feature type="transmembrane region" description="Helical" evidence="1">
    <location>
        <begin position="75"/>
        <end position="93"/>
    </location>
</feature>
<proteinExistence type="predicted"/>
<feature type="transmembrane region" description="Helical" evidence="1">
    <location>
        <begin position="252"/>
        <end position="272"/>
    </location>
</feature>
<evidence type="ECO:0000313" key="3">
    <source>
        <dbReference type="Proteomes" id="UP000283523"/>
    </source>
</evidence>
<keyword evidence="1" id="KW-0472">Membrane</keyword>
<comment type="caution">
    <text evidence="2">The sequence shown here is derived from an EMBL/GenBank/DDBJ whole genome shotgun (WGS) entry which is preliminary data.</text>
</comment>
<gene>
    <name evidence="2" type="ORF">DYU11_17575</name>
</gene>
<evidence type="ECO:0000256" key="1">
    <source>
        <dbReference type="SAM" id="Phobius"/>
    </source>
</evidence>
<dbReference type="Proteomes" id="UP000283523">
    <property type="component" value="Unassembled WGS sequence"/>
</dbReference>
<dbReference type="AlphaFoldDB" id="A0A418M5U0"/>
<feature type="transmembrane region" description="Helical" evidence="1">
    <location>
        <begin position="200"/>
        <end position="218"/>
    </location>
</feature>
<feature type="transmembrane region" description="Helical" evidence="1">
    <location>
        <begin position="128"/>
        <end position="149"/>
    </location>
</feature>
<feature type="transmembrane region" description="Helical" evidence="1">
    <location>
        <begin position="105"/>
        <end position="121"/>
    </location>
</feature>
<dbReference type="EMBL" id="QXED01000005">
    <property type="protein sequence ID" value="RIV21232.1"/>
    <property type="molecule type" value="Genomic_DNA"/>
</dbReference>
<feature type="transmembrane region" description="Helical" evidence="1">
    <location>
        <begin position="45"/>
        <end position="63"/>
    </location>
</feature>
<feature type="transmembrane region" description="Helical" evidence="1">
    <location>
        <begin position="12"/>
        <end position="33"/>
    </location>
</feature>
<keyword evidence="3" id="KW-1185">Reference proteome</keyword>
<feature type="transmembrane region" description="Helical" evidence="1">
    <location>
        <begin position="391"/>
        <end position="409"/>
    </location>
</feature>
<evidence type="ECO:0008006" key="4">
    <source>
        <dbReference type="Google" id="ProtNLM"/>
    </source>
</evidence>
<feature type="transmembrane region" description="Helical" evidence="1">
    <location>
        <begin position="358"/>
        <end position="379"/>
    </location>
</feature>
<reference evidence="2 3" key="1">
    <citation type="submission" date="2018-08" db="EMBL/GenBank/DDBJ databases">
        <title>Fibrisoma montanum sp. nov., isolated from Danxia mountain soil.</title>
        <authorList>
            <person name="Huang Y."/>
        </authorList>
    </citation>
    <scope>NUCLEOTIDE SEQUENCE [LARGE SCALE GENOMIC DNA]</scope>
    <source>
        <strain evidence="2 3">HYT19</strain>
    </source>
</reference>
<feature type="transmembrane region" description="Helical" evidence="1">
    <location>
        <begin position="224"/>
        <end position="240"/>
    </location>
</feature>
<evidence type="ECO:0000313" key="2">
    <source>
        <dbReference type="EMBL" id="RIV21232.1"/>
    </source>
</evidence>
<sequence>MRKLLYFLQTLDYMRMVLGICILLDGYPLIFFFRDELRLAPGSTMFTAVALAMGLVLMVPFTILRRLYRPNITMFWMGITFLLFCIAYMYLFNPYPQVTDFTKDMIYFAYVIIFLFLLISIPNDIIRVFIPVVILFTLVSNLALVYALLTNPNWVIGMRATIVLGEGDEASGNPHAFSRNAFMSIVACAIWMVRPQTNFLIRLFCFFSGVFSLAILVLTQTRSSVVALIIAITFFLWFNVRPAQIRTVVKGLFKPLPIITVCLGIIGLMFFFRKYYDAYAVLYGYVVAFIERNMENVYALLGMKAKGADYKAVLDGSAANRSVSATFLNNVLVGHQYKLILGYGYKYLYLDIPVIEALTNQGILGFILFGGLNAMAVYYSVRVMRTNPNPLNTFLAYFFTLLMVQLFTNGRPYEISFWFPLAMMIRFMGVEHLFPAYLSNRPPLLNEEQYQVVANGQPTR</sequence>
<dbReference type="OrthoDB" id="930125at2"/>
<keyword evidence="1" id="KW-0812">Transmembrane</keyword>
<name>A0A418M5U0_9BACT</name>
<protein>
    <recommendedName>
        <fullName evidence="4">O-antigen ligase domain-containing protein</fullName>
    </recommendedName>
</protein>
<organism evidence="2 3">
    <name type="scientific">Fibrisoma montanum</name>
    <dbReference type="NCBI Taxonomy" id="2305895"/>
    <lineage>
        <taxon>Bacteria</taxon>
        <taxon>Pseudomonadati</taxon>
        <taxon>Bacteroidota</taxon>
        <taxon>Cytophagia</taxon>
        <taxon>Cytophagales</taxon>
        <taxon>Spirosomataceae</taxon>
        <taxon>Fibrisoma</taxon>
    </lineage>
</organism>